<gene>
    <name evidence="1" type="ORF">TRIHO_19870</name>
</gene>
<keyword evidence="2" id="KW-1185">Reference proteome</keyword>
<protein>
    <submittedName>
        <fullName evidence="1">Uncharacterized protein</fullName>
    </submittedName>
</protein>
<name>A0A132BXH7_9RHOB</name>
<reference evidence="1 2" key="1">
    <citation type="submission" date="2015-12" db="EMBL/GenBank/DDBJ databases">
        <title>Genome sequence of the marine Rhodobacteraceae strain O3.65, Candidatus Tritonibacter horizontis.</title>
        <authorList>
            <person name="Poehlein A."/>
            <person name="Giebel H.A."/>
            <person name="Voget S."/>
            <person name="Brinkhoff T."/>
        </authorList>
    </citation>
    <scope>NUCLEOTIDE SEQUENCE [LARGE SCALE GENOMIC DNA]</scope>
    <source>
        <strain evidence="1 2">O3.65</strain>
    </source>
</reference>
<sequence>MPTLDKVCDGTRESDLVFASTPIPHAWHLHGHRTNAGHHLAFGQMTVSDQACPPVLELVPGEGVHERGQLGVDRLFDQLARSIAQNVGERVGAKS</sequence>
<evidence type="ECO:0000313" key="2">
    <source>
        <dbReference type="Proteomes" id="UP000068382"/>
    </source>
</evidence>
<comment type="caution">
    <text evidence="1">The sequence shown here is derived from an EMBL/GenBank/DDBJ whole genome shotgun (WGS) entry which is preliminary data.</text>
</comment>
<organism evidence="1 2">
    <name type="scientific">Tritonibacter horizontis</name>
    <dbReference type="NCBI Taxonomy" id="1768241"/>
    <lineage>
        <taxon>Bacteria</taxon>
        <taxon>Pseudomonadati</taxon>
        <taxon>Pseudomonadota</taxon>
        <taxon>Alphaproteobacteria</taxon>
        <taxon>Rhodobacterales</taxon>
        <taxon>Paracoccaceae</taxon>
        <taxon>Tritonibacter</taxon>
    </lineage>
</organism>
<dbReference type="AlphaFoldDB" id="A0A132BXH7"/>
<accession>A0A132BXH7</accession>
<evidence type="ECO:0000313" key="1">
    <source>
        <dbReference type="EMBL" id="KUP93081.1"/>
    </source>
</evidence>
<proteinExistence type="predicted"/>
<dbReference type="EMBL" id="LPUY01000060">
    <property type="protein sequence ID" value="KUP93081.1"/>
    <property type="molecule type" value="Genomic_DNA"/>
</dbReference>
<dbReference type="Proteomes" id="UP000068382">
    <property type="component" value="Unassembled WGS sequence"/>
</dbReference>